<dbReference type="PANTHER" id="PTHR43788:SF6">
    <property type="entry name" value="DNA HELICASE B"/>
    <property type="match status" value="1"/>
</dbReference>
<dbReference type="Gene3D" id="2.30.30.940">
    <property type="match status" value="1"/>
</dbReference>
<dbReference type="InterPro" id="IPR050534">
    <property type="entry name" value="Coronavir_polyprotein_1ab"/>
</dbReference>
<evidence type="ECO:0000256" key="3">
    <source>
        <dbReference type="HAMAP-Rule" id="MF_01488"/>
    </source>
</evidence>
<comment type="function">
    <text evidence="3">DNA-dependent ATPase and ATP-dependent 5'-3' DNA helicase. Has no activity on blunt DNA or DNA with 3'-overhangs, requires at least 10 bases of 5'-ssDNA for helicase activity.</text>
</comment>
<dbReference type="Pfam" id="PF23139">
    <property type="entry name" value="OB_YrrC"/>
    <property type="match status" value="1"/>
</dbReference>
<dbReference type="GO" id="GO:0003677">
    <property type="term" value="F:DNA binding"/>
    <property type="evidence" value="ECO:0007669"/>
    <property type="project" value="UniProtKB-UniRule"/>
</dbReference>
<dbReference type="GO" id="GO:0009338">
    <property type="term" value="C:exodeoxyribonuclease V complex"/>
    <property type="evidence" value="ECO:0007669"/>
    <property type="project" value="TreeGrafter"/>
</dbReference>
<dbReference type="GO" id="GO:0005524">
    <property type="term" value="F:ATP binding"/>
    <property type="evidence" value="ECO:0007669"/>
    <property type="project" value="UniProtKB-UniRule"/>
</dbReference>
<organism evidence="5 6">
    <name type="scientific">Caproiciproducens galactitolivorans</name>
    <dbReference type="NCBI Taxonomy" id="642589"/>
    <lineage>
        <taxon>Bacteria</taxon>
        <taxon>Bacillati</taxon>
        <taxon>Bacillota</taxon>
        <taxon>Clostridia</taxon>
        <taxon>Eubacteriales</taxon>
        <taxon>Acutalibacteraceae</taxon>
        <taxon>Caproiciproducens</taxon>
    </lineage>
</organism>
<dbReference type="Pfam" id="PF13538">
    <property type="entry name" value="UvrD_C_2"/>
    <property type="match status" value="1"/>
</dbReference>
<dbReference type="RefSeq" id="WP_135660029.1">
    <property type="nucleotide sequence ID" value="NZ_JAJUFJ010000001.1"/>
</dbReference>
<feature type="domain" description="AAA+ ATPase" evidence="4">
    <location>
        <begin position="336"/>
        <end position="483"/>
    </location>
</feature>
<dbReference type="Pfam" id="PF14520">
    <property type="entry name" value="HHH_5"/>
    <property type="match status" value="1"/>
</dbReference>
<dbReference type="InterPro" id="IPR055446">
    <property type="entry name" value="RecD2_N_OB"/>
</dbReference>
<dbReference type="SUPFAM" id="SSF47781">
    <property type="entry name" value="RuvA domain 2-like"/>
    <property type="match status" value="1"/>
</dbReference>
<dbReference type="InterPro" id="IPR029493">
    <property type="entry name" value="RecD2-like_HHH"/>
</dbReference>
<name>A0A4Z0YBC9_9FIRM</name>
<dbReference type="Gene3D" id="3.40.50.300">
    <property type="entry name" value="P-loop containing nucleotide triphosphate hydrolases"/>
    <property type="match status" value="2"/>
</dbReference>
<accession>A0A4Z0YBC9</accession>
<keyword evidence="2 3" id="KW-0067">ATP-binding</keyword>
<dbReference type="Pfam" id="PF18335">
    <property type="entry name" value="SH3_13"/>
    <property type="match status" value="1"/>
</dbReference>
<dbReference type="Proteomes" id="UP000297714">
    <property type="component" value="Unassembled WGS sequence"/>
</dbReference>
<dbReference type="SMART" id="SM00382">
    <property type="entry name" value="AAA"/>
    <property type="match status" value="1"/>
</dbReference>
<evidence type="ECO:0000256" key="1">
    <source>
        <dbReference type="ARBA" id="ARBA00022741"/>
    </source>
</evidence>
<evidence type="ECO:0000313" key="6">
    <source>
        <dbReference type="Proteomes" id="UP000297714"/>
    </source>
</evidence>
<dbReference type="GO" id="GO:0006310">
    <property type="term" value="P:DNA recombination"/>
    <property type="evidence" value="ECO:0007669"/>
    <property type="project" value="InterPro"/>
</dbReference>
<evidence type="ECO:0000313" key="5">
    <source>
        <dbReference type="EMBL" id="TGJ76103.1"/>
    </source>
</evidence>
<keyword evidence="3 5" id="KW-0378">Hydrolase</keyword>
<dbReference type="InterPro" id="IPR027417">
    <property type="entry name" value="P-loop_NTPase"/>
</dbReference>
<comment type="similarity">
    <text evidence="3">Belongs to the RecD family. RecD2 subfamily.</text>
</comment>
<dbReference type="AlphaFoldDB" id="A0A4Z0YBC9"/>
<comment type="catalytic activity">
    <reaction evidence="3">
        <text>ATP + H2O = ADP + phosphate + H(+)</text>
        <dbReference type="Rhea" id="RHEA:13065"/>
        <dbReference type="ChEBI" id="CHEBI:15377"/>
        <dbReference type="ChEBI" id="CHEBI:15378"/>
        <dbReference type="ChEBI" id="CHEBI:30616"/>
        <dbReference type="ChEBI" id="CHEBI:43474"/>
        <dbReference type="ChEBI" id="CHEBI:456216"/>
        <dbReference type="EC" id="5.6.2.3"/>
    </reaction>
</comment>
<dbReference type="InterPro" id="IPR027785">
    <property type="entry name" value="UvrD-like_helicase_C"/>
</dbReference>
<dbReference type="HAMAP" id="MF_01488">
    <property type="entry name" value="RecD2"/>
    <property type="match status" value="1"/>
</dbReference>
<dbReference type="EC" id="5.6.2.3" evidence="3"/>
<keyword evidence="3 5" id="KW-0347">Helicase</keyword>
<dbReference type="Pfam" id="PF13245">
    <property type="entry name" value="AAA_19"/>
    <property type="match status" value="1"/>
</dbReference>
<reference evidence="5 6" key="1">
    <citation type="submission" date="2019-04" db="EMBL/GenBank/DDBJ databases">
        <authorList>
            <person name="Poehlein A."/>
            <person name="Bengelsdorf F.R."/>
            <person name="Duerre P."/>
            <person name="Daniel R."/>
        </authorList>
    </citation>
    <scope>NUCLEOTIDE SEQUENCE [LARGE SCALE GENOMIC DNA]</scope>
    <source>
        <strain evidence="5 6">BS-1</strain>
    </source>
</reference>
<dbReference type="Gene3D" id="1.10.10.2220">
    <property type="match status" value="1"/>
</dbReference>
<dbReference type="OrthoDB" id="9803432at2"/>
<keyword evidence="6" id="KW-1185">Reference proteome</keyword>
<dbReference type="GO" id="GO:0017116">
    <property type="term" value="F:single-stranded DNA helicase activity"/>
    <property type="evidence" value="ECO:0007669"/>
    <property type="project" value="TreeGrafter"/>
</dbReference>
<dbReference type="InterPro" id="IPR003593">
    <property type="entry name" value="AAA+_ATPase"/>
</dbReference>
<dbReference type="NCBIfam" id="TIGR01448">
    <property type="entry name" value="recD_rel"/>
    <property type="match status" value="1"/>
</dbReference>
<proteinExistence type="inferred from homology"/>
<dbReference type="GO" id="GO:0043139">
    <property type="term" value="F:5'-3' DNA helicase activity"/>
    <property type="evidence" value="ECO:0007669"/>
    <property type="project" value="UniProtKB-UniRule"/>
</dbReference>
<keyword evidence="3" id="KW-0238">DNA-binding</keyword>
<dbReference type="InterPro" id="IPR006345">
    <property type="entry name" value="RecD2"/>
</dbReference>
<sequence length="738" mass="81710">MKSESLLEMTGSVEQVIFKNESNGYAIIEMNNGEELVTVVGSMPLVSVGEELRVIGNWINSPTYGTQFKVEAFELSKPATTVALLKYLASGVIKGIGPKTAGKIVDAFGMNALEIIEKDPERLCEIKGITKAKAQKISDEFQRTHGIKEMMLYLGSYGISPEESIRVWKYYGPESAERVREDPYCLCRDGIGIDFGRADEIAASLERPQDDNCRIRAGILYVLKHNIGNGHTCLPADKLLKTAARLLEIEVELVTETLEELKSEASVAFAAFNGREYIFTPQMYRSEVYCAGRLKMMLRYPAQSIVGVDDSISAIEETLQIRYAERQKQAIKEALLKGILILTGGPGTGKTTTLNAIIKILEEKGEKVLLAAPTGRAAKRMSELTGQEAKTIHRMLQVEWDENDLPVFAKNEKNLLQCDALVIDELSMVDANLLEAVLRALPLGCRMIMVGDCDQLLSVGPGNVLGDLIATDLFPVVQLDRIFRQSMQSLIITNAHRIVKGQMPELAVHSSDFFFLPSNDPSEIQRTIVELCAVRLPASYGYSPLTDIQVLSPGRKGKLGTMELNRRIQTAVNPPDPSKREININGVLFREGDKVMQVKNNYNLSWSKSDGSLGEGVFNGDLGILCSIDRRASTLTVQMDDRVVLYELETAAELELAYAMTVHKSQGNEFPAVVIPMYPGAPQLSYRNLLYTAITRAKSLLILVGTQRTIQAMVNNNKKTRRYTGLSYFLTQGAENEE</sequence>
<dbReference type="CDD" id="cd17933">
    <property type="entry name" value="DEXSc_RecD-like"/>
    <property type="match status" value="1"/>
</dbReference>
<dbReference type="Pfam" id="PF14490">
    <property type="entry name" value="HHH_RecD2"/>
    <property type="match status" value="1"/>
</dbReference>
<dbReference type="InterPro" id="IPR041451">
    <property type="entry name" value="RecD2_SH13"/>
</dbReference>
<keyword evidence="3" id="KW-0413">Isomerase</keyword>
<dbReference type="EMBL" id="SRMQ01000008">
    <property type="protein sequence ID" value="TGJ76103.1"/>
    <property type="molecule type" value="Genomic_DNA"/>
</dbReference>
<dbReference type="CDD" id="cd18809">
    <property type="entry name" value="SF1_C_RecD"/>
    <property type="match status" value="1"/>
</dbReference>
<dbReference type="SUPFAM" id="SSF52540">
    <property type="entry name" value="P-loop containing nucleoside triphosphate hydrolases"/>
    <property type="match status" value="1"/>
</dbReference>
<dbReference type="Gene3D" id="1.10.150.20">
    <property type="entry name" value="5' to 3' exonuclease, C-terminal subdomain"/>
    <property type="match status" value="1"/>
</dbReference>
<gene>
    <name evidence="3 5" type="primary">recD2</name>
    <name evidence="5" type="ORF">CAGA_18240</name>
</gene>
<evidence type="ECO:0000259" key="4">
    <source>
        <dbReference type="SMART" id="SM00382"/>
    </source>
</evidence>
<dbReference type="InterPro" id="IPR010994">
    <property type="entry name" value="RuvA_2-like"/>
</dbReference>
<evidence type="ECO:0000256" key="2">
    <source>
        <dbReference type="ARBA" id="ARBA00022840"/>
    </source>
</evidence>
<protein>
    <recommendedName>
        <fullName evidence="3">ATP-dependent RecD2 DNA helicase</fullName>
        <ecNumber evidence="3">5.6.2.3</ecNumber>
    </recommendedName>
    <alternativeName>
        <fullName evidence="3">DNA 5'-3' helicase subunit RecD2</fullName>
    </alternativeName>
</protein>
<keyword evidence="1 3" id="KW-0547">Nucleotide-binding</keyword>
<dbReference type="PANTHER" id="PTHR43788">
    <property type="entry name" value="DNA2/NAM7 HELICASE FAMILY MEMBER"/>
    <property type="match status" value="1"/>
</dbReference>
<feature type="binding site" evidence="3">
    <location>
        <begin position="347"/>
        <end position="351"/>
    </location>
    <ligand>
        <name>ATP</name>
        <dbReference type="ChEBI" id="CHEBI:30616"/>
    </ligand>
</feature>
<comment type="caution">
    <text evidence="5">The sequence shown here is derived from an EMBL/GenBank/DDBJ whole genome shotgun (WGS) entry which is preliminary data.</text>
</comment>
<dbReference type="GO" id="GO:0016887">
    <property type="term" value="F:ATP hydrolysis activity"/>
    <property type="evidence" value="ECO:0007669"/>
    <property type="project" value="RHEA"/>
</dbReference>